<evidence type="ECO:0000313" key="3">
    <source>
        <dbReference type="Proteomes" id="UP000202604"/>
    </source>
</evidence>
<gene>
    <name evidence="2" type="primary">50</name>
    <name evidence="2" type="ORF">SEA_YEEZY_50</name>
</gene>
<accession>A0A142K9L2</accession>
<dbReference type="OrthoDB" id="14112at10239"/>
<feature type="region of interest" description="Disordered" evidence="1">
    <location>
        <begin position="77"/>
        <end position="112"/>
    </location>
</feature>
<dbReference type="Proteomes" id="UP000202604">
    <property type="component" value="Segment"/>
</dbReference>
<reference evidence="3" key="1">
    <citation type="submission" date="2016-03" db="EMBL/GenBank/DDBJ databases">
        <authorList>
            <person name="Ploux O."/>
        </authorList>
    </citation>
    <scope>NUCLEOTIDE SEQUENCE [LARGE SCALE GENOMIC DNA]</scope>
</reference>
<name>A0A142K9L2_9CAUD</name>
<protein>
    <submittedName>
        <fullName evidence="2">Uncharacterized protein</fullName>
    </submittedName>
</protein>
<dbReference type="RefSeq" id="YP_009304379.1">
    <property type="nucleotide sequence ID" value="NC_031269.1"/>
</dbReference>
<evidence type="ECO:0000313" key="2">
    <source>
        <dbReference type="EMBL" id="AMS02795.1"/>
    </source>
</evidence>
<proteinExistence type="predicted"/>
<dbReference type="GeneID" id="29126513"/>
<dbReference type="KEGG" id="vg:29126513"/>
<dbReference type="EMBL" id="KU963249">
    <property type="protein sequence ID" value="AMS02795.1"/>
    <property type="molecule type" value="Genomic_DNA"/>
</dbReference>
<keyword evidence="3" id="KW-1185">Reference proteome</keyword>
<organism evidence="2 3">
    <name type="scientific">Gordonia phage Yeezy</name>
    <dbReference type="NCBI Taxonomy" id="1821565"/>
    <lineage>
        <taxon>Viruses</taxon>
        <taxon>Duplodnaviria</taxon>
        <taxon>Heunggongvirae</taxon>
        <taxon>Uroviricota</taxon>
        <taxon>Caudoviricetes</taxon>
        <taxon>Nymbaxtervirinae</taxon>
        <taxon>Baxterfoxvirus</taxon>
        <taxon>Baxterfoxvirus yeezy</taxon>
        <taxon>Baxtervirus yeezy</taxon>
    </lineage>
</organism>
<sequence>MSDTEEQDFAAVLLGHAKGRAHTEASKKLAEVVEAVMETGKPGSVTVKLTVSRDKEIKSMVKVADAVTAKVPVEPRRSMWFPGDDNTLHRNDPRQEPLFDEPVEKIQAPKGN</sequence>
<feature type="compositionally biased region" description="Basic and acidic residues" evidence="1">
    <location>
        <begin position="86"/>
        <end position="97"/>
    </location>
</feature>
<evidence type="ECO:0000256" key="1">
    <source>
        <dbReference type="SAM" id="MobiDB-lite"/>
    </source>
</evidence>